<reference evidence="1 2" key="1">
    <citation type="journal article" date="2019" name="Environ. Microbiol.">
        <title>At the nexus of three kingdoms: the genome of the mycorrhizal fungus Gigaspora margarita provides insights into plant, endobacterial and fungal interactions.</title>
        <authorList>
            <person name="Venice F."/>
            <person name="Ghignone S."/>
            <person name="Salvioli di Fossalunga A."/>
            <person name="Amselem J."/>
            <person name="Novero M."/>
            <person name="Xianan X."/>
            <person name="Sedzielewska Toro K."/>
            <person name="Morin E."/>
            <person name="Lipzen A."/>
            <person name="Grigoriev I.V."/>
            <person name="Henrissat B."/>
            <person name="Martin F.M."/>
            <person name="Bonfante P."/>
        </authorList>
    </citation>
    <scope>NUCLEOTIDE SEQUENCE [LARGE SCALE GENOMIC DNA]</scope>
    <source>
        <strain evidence="1 2">BEG34</strain>
    </source>
</reference>
<dbReference type="SUPFAM" id="SSF52047">
    <property type="entry name" value="RNI-like"/>
    <property type="match status" value="1"/>
</dbReference>
<comment type="caution">
    <text evidence="1">The sequence shown here is derived from an EMBL/GenBank/DDBJ whole genome shotgun (WGS) entry which is preliminary data.</text>
</comment>
<gene>
    <name evidence="1" type="ORF">F8M41_010542</name>
</gene>
<accession>A0A8H3X0H2</accession>
<proteinExistence type="predicted"/>
<dbReference type="Proteomes" id="UP000439903">
    <property type="component" value="Unassembled WGS sequence"/>
</dbReference>
<organism evidence="1 2">
    <name type="scientific">Gigaspora margarita</name>
    <dbReference type="NCBI Taxonomy" id="4874"/>
    <lineage>
        <taxon>Eukaryota</taxon>
        <taxon>Fungi</taxon>
        <taxon>Fungi incertae sedis</taxon>
        <taxon>Mucoromycota</taxon>
        <taxon>Glomeromycotina</taxon>
        <taxon>Glomeromycetes</taxon>
        <taxon>Diversisporales</taxon>
        <taxon>Gigasporaceae</taxon>
        <taxon>Gigaspora</taxon>
    </lineage>
</organism>
<protein>
    <submittedName>
        <fullName evidence="1">Uncharacterized protein</fullName>
    </submittedName>
</protein>
<name>A0A8H3X0H2_GIGMA</name>
<evidence type="ECO:0000313" key="1">
    <source>
        <dbReference type="EMBL" id="KAF0392308.1"/>
    </source>
</evidence>
<sequence length="152" mass="17593">MKLNLRFFYSLKQNKQFFSQLHDLSLGEISDFNIKSAITLLENLAKNTTSINVLKFEGFDNDSKPQLFHAFISIIKSQEQFRQFSIAGGNEFSSKSHSIILALEGQKQSLQDVAIEYCTCTKEFKVLKDYKNLKILYVRYCDDMKKNQVSIL</sequence>
<keyword evidence="2" id="KW-1185">Reference proteome</keyword>
<evidence type="ECO:0000313" key="2">
    <source>
        <dbReference type="Proteomes" id="UP000439903"/>
    </source>
</evidence>
<dbReference type="AlphaFoldDB" id="A0A8H3X0H2"/>
<dbReference type="EMBL" id="WTPW01002192">
    <property type="protein sequence ID" value="KAF0392308.1"/>
    <property type="molecule type" value="Genomic_DNA"/>
</dbReference>